<evidence type="ECO:0000256" key="8">
    <source>
        <dbReference type="SAM" id="SignalP"/>
    </source>
</evidence>
<dbReference type="EMBL" id="CP036432">
    <property type="protein sequence ID" value="QDV83891.1"/>
    <property type="molecule type" value="Genomic_DNA"/>
</dbReference>
<dbReference type="Pfam" id="PF07635">
    <property type="entry name" value="PSCyt1"/>
    <property type="match status" value="1"/>
</dbReference>
<protein>
    <submittedName>
        <fullName evidence="11">Planctomycete cytochrome C</fullName>
    </submittedName>
</protein>
<dbReference type="Pfam" id="PF07583">
    <property type="entry name" value="PSCyt2"/>
    <property type="match status" value="1"/>
</dbReference>
<evidence type="ECO:0000256" key="3">
    <source>
        <dbReference type="ARBA" id="ARBA00022837"/>
    </source>
</evidence>
<gene>
    <name evidence="11" type="ORF">TBK1r_28340</name>
</gene>
<dbReference type="InterPro" id="IPR036909">
    <property type="entry name" value="Cyt_c-like_dom_sf"/>
</dbReference>
<dbReference type="InterPro" id="IPR006585">
    <property type="entry name" value="FTP1"/>
</dbReference>
<dbReference type="Pfam" id="PF22633">
    <property type="entry name" value="F5_F8_type_C_2"/>
    <property type="match status" value="1"/>
</dbReference>
<dbReference type="SMART" id="SM00607">
    <property type="entry name" value="FTP"/>
    <property type="match status" value="1"/>
</dbReference>
<reference evidence="11 12" key="1">
    <citation type="submission" date="2019-02" db="EMBL/GenBank/DDBJ databases">
        <title>Deep-cultivation of Planctomycetes and their phenomic and genomic characterization uncovers novel biology.</title>
        <authorList>
            <person name="Wiegand S."/>
            <person name="Jogler M."/>
            <person name="Boedeker C."/>
            <person name="Pinto D."/>
            <person name="Vollmers J."/>
            <person name="Rivas-Marin E."/>
            <person name="Kohn T."/>
            <person name="Peeters S.H."/>
            <person name="Heuer A."/>
            <person name="Rast P."/>
            <person name="Oberbeckmann S."/>
            <person name="Bunk B."/>
            <person name="Jeske O."/>
            <person name="Meyerdierks A."/>
            <person name="Storesund J.E."/>
            <person name="Kallscheuer N."/>
            <person name="Luecker S."/>
            <person name="Lage O.M."/>
            <person name="Pohl T."/>
            <person name="Merkel B.J."/>
            <person name="Hornburger P."/>
            <person name="Mueller R.-W."/>
            <person name="Bruemmer F."/>
            <person name="Labrenz M."/>
            <person name="Spormann A.M."/>
            <person name="Op den Camp H."/>
            <person name="Overmann J."/>
            <person name="Amann R."/>
            <person name="Jetten M.S.M."/>
            <person name="Mascher T."/>
            <person name="Medema M.H."/>
            <person name="Devos D.P."/>
            <person name="Kaster A.-K."/>
            <person name="Ovreas L."/>
            <person name="Rohde M."/>
            <person name="Galperin M.Y."/>
            <person name="Jogler C."/>
        </authorList>
    </citation>
    <scope>NUCLEOTIDE SEQUENCE [LARGE SCALE GENOMIC DNA]</scope>
    <source>
        <strain evidence="11 12">TBK1r</strain>
    </source>
</reference>
<proteinExistence type="predicted"/>
<dbReference type="PROSITE" id="PS50022">
    <property type="entry name" value="FA58C_3"/>
    <property type="match status" value="1"/>
</dbReference>
<evidence type="ECO:0000256" key="1">
    <source>
        <dbReference type="ARBA" id="ARBA00022617"/>
    </source>
</evidence>
<dbReference type="InterPro" id="IPR000421">
    <property type="entry name" value="FA58C"/>
</dbReference>
<feature type="domain" description="F5/8 type C" evidence="9">
    <location>
        <begin position="515"/>
        <end position="619"/>
    </location>
</feature>
<dbReference type="SUPFAM" id="SSF46626">
    <property type="entry name" value="Cytochrome c"/>
    <property type="match status" value="1"/>
</dbReference>
<dbReference type="InterPro" id="IPR008979">
    <property type="entry name" value="Galactose-bd-like_sf"/>
</dbReference>
<dbReference type="InterPro" id="IPR011429">
    <property type="entry name" value="Cyt_c_Planctomycete-type"/>
</dbReference>
<dbReference type="SUPFAM" id="SSF49785">
    <property type="entry name" value="Galactose-binding domain-like"/>
    <property type="match status" value="1"/>
</dbReference>
<dbReference type="RefSeq" id="WP_145211379.1">
    <property type="nucleotide sequence ID" value="NZ_CP036432.1"/>
</dbReference>
<keyword evidence="2 6" id="KW-0479">Metal-binding</keyword>
<dbReference type="InterPro" id="IPR011444">
    <property type="entry name" value="DUF1549"/>
</dbReference>
<dbReference type="PANTHER" id="PTHR35889:SF3">
    <property type="entry name" value="F-BOX DOMAIN-CONTAINING PROTEIN"/>
    <property type="match status" value="1"/>
</dbReference>
<evidence type="ECO:0000256" key="5">
    <source>
        <dbReference type="ARBA" id="ARBA00023157"/>
    </source>
</evidence>
<dbReference type="PROSITE" id="PS51007">
    <property type="entry name" value="CYTC"/>
    <property type="match status" value="1"/>
</dbReference>
<feature type="compositionally biased region" description="Polar residues" evidence="7">
    <location>
        <begin position="548"/>
        <end position="567"/>
    </location>
</feature>
<evidence type="ECO:0000256" key="7">
    <source>
        <dbReference type="SAM" id="MobiDB-lite"/>
    </source>
</evidence>
<accession>A0ABX5XPY0</accession>
<dbReference type="PANTHER" id="PTHR35889">
    <property type="entry name" value="CYCLOINULO-OLIGOSACCHARIDE FRUCTANOTRANSFERASE-RELATED"/>
    <property type="match status" value="1"/>
</dbReference>
<evidence type="ECO:0000256" key="6">
    <source>
        <dbReference type="PROSITE-ProRule" id="PRU00433"/>
    </source>
</evidence>
<keyword evidence="8" id="KW-0732">Signal</keyword>
<evidence type="ECO:0000256" key="2">
    <source>
        <dbReference type="ARBA" id="ARBA00022723"/>
    </source>
</evidence>
<dbReference type="Gene3D" id="2.60.120.260">
    <property type="entry name" value="Galactose-binding domain-like"/>
    <property type="match status" value="2"/>
</dbReference>
<evidence type="ECO:0000259" key="9">
    <source>
        <dbReference type="PROSITE" id="PS50022"/>
    </source>
</evidence>
<name>A0ABX5XPY0_9BACT</name>
<keyword evidence="1 6" id="KW-0349">Heme</keyword>
<feature type="signal peptide" evidence="8">
    <location>
        <begin position="1"/>
        <end position="24"/>
    </location>
</feature>
<feature type="region of interest" description="Disordered" evidence="7">
    <location>
        <begin position="529"/>
        <end position="567"/>
    </location>
</feature>
<keyword evidence="12" id="KW-1185">Reference proteome</keyword>
<dbReference type="Proteomes" id="UP000318081">
    <property type="component" value="Chromosome"/>
</dbReference>
<sequence>MRLTRVFSVSLLYALVLSIAPAFAPAGESAVDFNRDIRPLLFNRCVTCHGPDEAERAAGLRLDTAEGAHEELGGYAAVVPGDPEASELISRVTSDDEDVVMPPSGKGDPLTQAEVALLRTWIEQGGRYARHWSYEVPRRPPLPKVSDPAWPTGPIDHFTLARMDAEGLHPSPQADRLTLARRVAIDLTGLPPNWEQARAFAEDDRADAYEIYVDSLLASPAFGERWAWVWLDLARYADSAGYADDPPRTIWAYRDYVIQAINDNMPFDQFTIEQIAGDLLPNPTDEQLIATAFHRNTLTNNEGGTNDEEFRNVAVVDRVNTTMAVWMGTTMACAQCHTHKYDPITQDEYFQFFAFFNSTEDADKRDESPLLEVWSDDQERRKVELSARIESLQAKLVAPTDQVDQEREQWLAQFSSPPEWRIADVASIDSKRQLEMTDDGWIQAAEDELETDTYQIQIPTSDESITGLRLETSPSQKRNFVITQLRATWTPQPLAPVQARFVRVDLPGKSRFLHLAEIEVFSEGENVAPRGKATQSSTYADADATRVNDGNTASDYNKGSVQHTNGETDPWVEIDLGEAMPIDNLVLWNRTDGGAGIIERLNGFTVTLLSNERDVVWTSKPETPAKAKHALSPSGVRTVSFSHASADHEQSGFPATAVLQTPVSSKSGWAIAPQVGRPHQLTVSLDAPTPAAEGVLTVSIAQESEHPRHLIDHFRLSISSDVNLTRWATLPDPIRRIVAKRKDRWNENEASQVEAYFRDIAPALQPWRDELQAARDELAQMKPITSVPVMKELPTDKRRVTKVQLRGNYQSTGDVVQEGTPEAFHPIAHADNPSRLDLAHWLVDPANPLTPRVIVNRHWEQLFGVGLVETSEEFGSQGELPSHPRLLDWMAVEFRDSGWDIKRLIKSMVMSATYRQSSVTTPELIAADPANRLLARGPRFRVSAEMVRDQALFVSGLLSDKRFGPPVNPPQPELGLKAAFGSATDWQTSKGEDRYRRGLYTTWRRSSPYPSMAQFDAPNREVCTVRRIRTNTPLQALVTMNDPVYVEAAQSFARNMIREADSAEGRIQYAFQTALIRPPSAAEIKRLEQLVIAATETYREATADAMKMATDPIGALPVDADPAEYAAWTVVANVILNLDELLMKR</sequence>
<keyword evidence="5" id="KW-1015">Disulfide bond</keyword>
<keyword evidence="4 6" id="KW-0408">Iron</keyword>
<evidence type="ECO:0000256" key="4">
    <source>
        <dbReference type="ARBA" id="ARBA00023004"/>
    </source>
</evidence>
<feature type="domain" description="Cytochrome c" evidence="10">
    <location>
        <begin position="22"/>
        <end position="126"/>
    </location>
</feature>
<feature type="chain" id="PRO_5045186617" evidence="8">
    <location>
        <begin position="25"/>
        <end position="1145"/>
    </location>
</feature>
<dbReference type="Pfam" id="PF07587">
    <property type="entry name" value="PSD1"/>
    <property type="match status" value="1"/>
</dbReference>
<dbReference type="InterPro" id="IPR009056">
    <property type="entry name" value="Cyt_c-like_dom"/>
</dbReference>
<evidence type="ECO:0000313" key="12">
    <source>
        <dbReference type="Proteomes" id="UP000318081"/>
    </source>
</evidence>
<evidence type="ECO:0000313" key="11">
    <source>
        <dbReference type="EMBL" id="QDV83891.1"/>
    </source>
</evidence>
<organism evidence="11 12">
    <name type="scientific">Stieleria magnilauensis</name>
    <dbReference type="NCBI Taxonomy" id="2527963"/>
    <lineage>
        <taxon>Bacteria</taxon>
        <taxon>Pseudomonadati</taxon>
        <taxon>Planctomycetota</taxon>
        <taxon>Planctomycetia</taxon>
        <taxon>Pirellulales</taxon>
        <taxon>Pirellulaceae</taxon>
        <taxon>Stieleria</taxon>
    </lineage>
</organism>
<dbReference type="InterPro" id="IPR022655">
    <property type="entry name" value="DUF1553"/>
</dbReference>
<keyword evidence="3" id="KW-0106">Calcium</keyword>
<evidence type="ECO:0000259" key="10">
    <source>
        <dbReference type="PROSITE" id="PS51007"/>
    </source>
</evidence>